<name>A0ABM3FRK7_NEOLC</name>
<protein>
    <submittedName>
        <fullName evidence="4">Uncharacterized protein LOC124293546</fullName>
    </submittedName>
</protein>
<evidence type="ECO:0000256" key="2">
    <source>
        <dbReference type="SAM" id="Phobius"/>
    </source>
</evidence>
<keyword evidence="3" id="KW-1185">Reference proteome</keyword>
<dbReference type="GeneID" id="124293546"/>
<keyword evidence="2" id="KW-1133">Transmembrane helix</keyword>
<feature type="transmembrane region" description="Helical" evidence="2">
    <location>
        <begin position="77"/>
        <end position="104"/>
    </location>
</feature>
<reference evidence="4" key="1">
    <citation type="submission" date="2025-08" db="UniProtKB">
        <authorList>
            <consortium name="RefSeq"/>
        </authorList>
    </citation>
    <scope>IDENTIFICATION</scope>
    <source>
        <tissue evidence="4">Thorax and Abdomen</tissue>
    </source>
</reference>
<keyword evidence="2" id="KW-0472">Membrane</keyword>
<evidence type="ECO:0000313" key="3">
    <source>
        <dbReference type="Proteomes" id="UP000829291"/>
    </source>
</evidence>
<evidence type="ECO:0000256" key="1">
    <source>
        <dbReference type="SAM" id="MobiDB-lite"/>
    </source>
</evidence>
<feature type="compositionally biased region" description="Basic residues" evidence="1">
    <location>
        <begin position="34"/>
        <end position="52"/>
    </location>
</feature>
<organism evidence="3 4">
    <name type="scientific">Neodiprion lecontei</name>
    <name type="common">Redheaded pine sawfly</name>
    <dbReference type="NCBI Taxonomy" id="441921"/>
    <lineage>
        <taxon>Eukaryota</taxon>
        <taxon>Metazoa</taxon>
        <taxon>Ecdysozoa</taxon>
        <taxon>Arthropoda</taxon>
        <taxon>Hexapoda</taxon>
        <taxon>Insecta</taxon>
        <taxon>Pterygota</taxon>
        <taxon>Neoptera</taxon>
        <taxon>Endopterygota</taxon>
        <taxon>Hymenoptera</taxon>
        <taxon>Tenthredinoidea</taxon>
        <taxon>Diprionidae</taxon>
        <taxon>Diprioninae</taxon>
        <taxon>Neodiprion</taxon>
    </lineage>
</organism>
<dbReference type="Proteomes" id="UP000829291">
    <property type="component" value="Chromosome 3"/>
</dbReference>
<evidence type="ECO:0000313" key="4">
    <source>
        <dbReference type="RefSeq" id="XP_046590641.1"/>
    </source>
</evidence>
<gene>
    <name evidence="4" type="primary">LOC124293546</name>
</gene>
<sequence length="130" mass="15293">MRTDEVEESRPIAHADLNHDLSYTLLEAWAKTAKTKKKNTKKMKKKKKKKKKEKNDIADSHLRIGRRRFYDVVITHLHLPIVGIPLCSVRFFIFLFLFFFSLAFTAQQNCSPEEISKKTIIVFSETKHQE</sequence>
<dbReference type="RefSeq" id="XP_046590641.1">
    <property type="nucleotide sequence ID" value="XM_046734685.1"/>
</dbReference>
<accession>A0ABM3FRK7</accession>
<keyword evidence="2" id="KW-0812">Transmembrane</keyword>
<proteinExistence type="predicted"/>
<feature type="region of interest" description="Disordered" evidence="1">
    <location>
        <begin position="34"/>
        <end position="57"/>
    </location>
</feature>